<dbReference type="PANTHER" id="PTHR11388:SF160">
    <property type="entry name" value="SOLUTE CARRIER ORGANIC ANION TRANSPORTER FAMILY MEMBER"/>
    <property type="match status" value="1"/>
</dbReference>
<evidence type="ECO:0000256" key="1">
    <source>
        <dbReference type="ARBA" id="ARBA00004651"/>
    </source>
</evidence>
<feature type="region of interest" description="Disordered" evidence="9">
    <location>
        <begin position="18"/>
        <end position="38"/>
    </location>
</feature>
<dbReference type="InterPro" id="IPR036259">
    <property type="entry name" value="MFS_trans_sf"/>
</dbReference>
<dbReference type="GO" id="GO:0015347">
    <property type="term" value="F:sodium-independent organic anion transmembrane transporter activity"/>
    <property type="evidence" value="ECO:0007669"/>
    <property type="project" value="TreeGrafter"/>
</dbReference>
<dbReference type="Gene3D" id="3.30.60.30">
    <property type="match status" value="1"/>
</dbReference>
<dbReference type="InterPro" id="IPR002350">
    <property type="entry name" value="Kazal_dom"/>
</dbReference>
<evidence type="ECO:0000256" key="4">
    <source>
        <dbReference type="ARBA" id="ARBA00022692"/>
    </source>
</evidence>
<feature type="transmembrane region" description="Helical" evidence="8">
    <location>
        <begin position="217"/>
        <end position="239"/>
    </location>
</feature>
<feature type="transmembrane region" description="Helical" evidence="8">
    <location>
        <begin position="361"/>
        <end position="379"/>
    </location>
</feature>
<dbReference type="GO" id="GO:0016323">
    <property type="term" value="C:basolateral plasma membrane"/>
    <property type="evidence" value="ECO:0007669"/>
    <property type="project" value="TreeGrafter"/>
</dbReference>
<dbReference type="PROSITE" id="PS51465">
    <property type="entry name" value="KAZAL_2"/>
    <property type="match status" value="1"/>
</dbReference>
<keyword evidence="12" id="KW-1185">Reference proteome</keyword>
<dbReference type="Pfam" id="PF07648">
    <property type="entry name" value="Kazal_2"/>
    <property type="match status" value="1"/>
</dbReference>
<comment type="caution">
    <text evidence="11">The sequence shown here is derived from an EMBL/GenBank/DDBJ whole genome shotgun (WGS) entry which is preliminary data.</text>
</comment>
<reference evidence="11" key="1">
    <citation type="journal article" date="2023" name="Mol. Biol. Evol.">
        <title>Third-Generation Sequencing Reveals the Adaptive Role of the Epigenome in Three Deep-Sea Polychaetes.</title>
        <authorList>
            <person name="Perez M."/>
            <person name="Aroh O."/>
            <person name="Sun Y."/>
            <person name="Lan Y."/>
            <person name="Juniper S.K."/>
            <person name="Young C.R."/>
            <person name="Angers B."/>
            <person name="Qian P.Y."/>
        </authorList>
    </citation>
    <scope>NUCLEOTIDE SEQUENCE</scope>
    <source>
        <strain evidence="11">P08H-3</strain>
    </source>
</reference>
<dbReference type="Gene3D" id="1.20.1250.20">
    <property type="entry name" value="MFS general substrate transporter like domains"/>
    <property type="match status" value="1"/>
</dbReference>
<dbReference type="SUPFAM" id="SSF103473">
    <property type="entry name" value="MFS general substrate transporter"/>
    <property type="match status" value="1"/>
</dbReference>
<dbReference type="PANTHER" id="PTHR11388">
    <property type="entry name" value="ORGANIC ANION TRANSPORTER"/>
    <property type="match status" value="1"/>
</dbReference>
<dbReference type="EMBL" id="JAODUP010000160">
    <property type="protein sequence ID" value="KAK2159014.1"/>
    <property type="molecule type" value="Genomic_DNA"/>
</dbReference>
<dbReference type="SUPFAM" id="SSF100895">
    <property type="entry name" value="Kazal-type serine protease inhibitors"/>
    <property type="match status" value="1"/>
</dbReference>
<keyword evidence="8" id="KW-0813">Transport</keyword>
<feature type="transmembrane region" description="Helical" evidence="8">
    <location>
        <begin position="324"/>
        <end position="349"/>
    </location>
</feature>
<gene>
    <name evidence="11" type="ORF">LSH36_160g02005</name>
</gene>
<dbReference type="GO" id="GO:0043252">
    <property type="term" value="P:sodium-independent organic anion transport"/>
    <property type="evidence" value="ECO:0007669"/>
    <property type="project" value="TreeGrafter"/>
</dbReference>
<name>A0AAD9JTS8_9ANNE</name>
<evidence type="ECO:0000256" key="9">
    <source>
        <dbReference type="SAM" id="MobiDB-lite"/>
    </source>
</evidence>
<keyword evidence="8" id="KW-0406">Ion transport</keyword>
<dbReference type="InterPro" id="IPR004156">
    <property type="entry name" value="OATP"/>
</dbReference>
<feature type="transmembrane region" description="Helical" evidence="8">
    <location>
        <begin position="569"/>
        <end position="591"/>
    </location>
</feature>
<sequence length="645" mass="70555">MVEGGDNKPPNEVVMEEHRNEVSLNSKNTSDTTETGSHNEMMMENKDTEELLCGIGSCKPSCLQVFKSPKAVLVWLCLFSFAQGFFINGVINVNTVTIERRFELSSSKAGMIPSSYDISAAILSIPISYYGAHAHQPRMLTLAALVIGCGAFLVSVPHFATELYDPKGSLPNYCVSGCPAFGYLLGGYFVSSLYVDFDKVEVKSIEVSPGDPRFVGAWWLGFLACGTLLVIVALLLMCYPKELPAAKKARLKRKNQTHQTSFNKIASQKDFGTKWHDFPLAVKILLTNSVYMCISMSGACEALIIGGLGTFLPKFIQNQFALNAIYANMIAGAMSVVGAACGQFVGGLLCRLSRIKIRGILKFNIGICVLGIIFSVIFVCRCSTPSFAGVNTNYENTTESFREINLLSTCNSDCGCTTSRYMPVCGSDNVQYFSPCHAGCHIADINGTIAFVNCSCIKEEQNEEPTIRFGVCDVDCLLVNIFLPLCFVAIFMLFMIVVPSMTATIRCLPESQRTFGIGVQWVFIRVLGAIPGPILMGVIFDTTCEVWQETCNGSGSCWVYDNSSLGIRLVILCVVMKCLSTFFFTLALILYKAPPTGDQPKVTPLDELSKSYTQNKRCLVNCDTDSSIPIRKLAYSGEKNEATDL</sequence>
<dbReference type="GO" id="GO:0006811">
    <property type="term" value="P:monoatomic ion transport"/>
    <property type="evidence" value="ECO:0007669"/>
    <property type="project" value="UniProtKB-KW"/>
</dbReference>
<feature type="compositionally biased region" description="Polar residues" evidence="9">
    <location>
        <begin position="22"/>
        <end position="38"/>
    </location>
</feature>
<organism evidence="11 12">
    <name type="scientific">Paralvinella palmiformis</name>
    <dbReference type="NCBI Taxonomy" id="53620"/>
    <lineage>
        <taxon>Eukaryota</taxon>
        <taxon>Metazoa</taxon>
        <taxon>Spiralia</taxon>
        <taxon>Lophotrochozoa</taxon>
        <taxon>Annelida</taxon>
        <taxon>Polychaeta</taxon>
        <taxon>Sedentaria</taxon>
        <taxon>Canalipalpata</taxon>
        <taxon>Terebellida</taxon>
        <taxon>Terebelliformia</taxon>
        <taxon>Alvinellidae</taxon>
        <taxon>Paralvinella</taxon>
    </lineage>
</organism>
<evidence type="ECO:0000313" key="12">
    <source>
        <dbReference type="Proteomes" id="UP001208570"/>
    </source>
</evidence>
<evidence type="ECO:0000256" key="6">
    <source>
        <dbReference type="ARBA" id="ARBA00023136"/>
    </source>
</evidence>
<evidence type="ECO:0000256" key="8">
    <source>
        <dbReference type="RuleBase" id="RU362056"/>
    </source>
</evidence>
<dbReference type="Pfam" id="PF03137">
    <property type="entry name" value="OATP"/>
    <property type="match status" value="2"/>
</dbReference>
<comment type="caution">
    <text evidence="8">Lacks conserved residue(s) required for the propagation of feature annotation.</text>
</comment>
<feature type="transmembrane region" description="Helical" evidence="8">
    <location>
        <begin position="72"/>
        <end position="91"/>
    </location>
</feature>
<keyword evidence="6 8" id="KW-0472">Membrane</keyword>
<evidence type="ECO:0000256" key="2">
    <source>
        <dbReference type="ARBA" id="ARBA00009657"/>
    </source>
</evidence>
<feature type="domain" description="Kazal-like" evidence="10">
    <location>
        <begin position="404"/>
        <end position="458"/>
    </location>
</feature>
<dbReference type="NCBIfam" id="TIGR00805">
    <property type="entry name" value="oat"/>
    <property type="match status" value="1"/>
</dbReference>
<feature type="transmembrane region" description="Helical" evidence="8">
    <location>
        <begin position="139"/>
        <end position="160"/>
    </location>
</feature>
<comment type="subcellular location">
    <subcellularLocation>
        <location evidence="1 8">Cell membrane</location>
        <topology evidence="1 8">Multi-pass membrane protein</topology>
    </subcellularLocation>
</comment>
<evidence type="ECO:0000256" key="7">
    <source>
        <dbReference type="ARBA" id="ARBA00023157"/>
    </source>
</evidence>
<evidence type="ECO:0000256" key="3">
    <source>
        <dbReference type="ARBA" id="ARBA00022475"/>
    </source>
</evidence>
<evidence type="ECO:0000256" key="5">
    <source>
        <dbReference type="ARBA" id="ARBA00022989"/>
    </source>
</evidence>
<dbReference type="InterPro" id="IPR036058">
    <property type="entry name" value="Kazal_dom_sf"/>
</dbReference>
<keyword evidence="4 8" id="KW-0812">Transmembrane</keyword>
<keyword evidence="3" id="KW-1003">Cell membrane</keyword>
<feature type="transmembrane region" description="Helical" evidence="8">
    <location>
        <begin position="290"/>
        <end position="312"/>
    </location>
</feature>
<evidence type="ECO:0000259" key="10">
    <source>
        <dbReference type="PROSITE" id="PS51465"/>
    </source>
</evidence>
<proteinExistence type="inferred from homology"/>
<dbReference type="Proteomes" id="UP001208570">
    <property type="component" value="Unassembled WGS sequence"/>
</dbReference>
<feature type="transmembrane region" description="Helical" evidence="8">
    <location>
        <begin position="519"/>
        <end position="540"/>
    </location>
</feature>
<keyword evidence="5 8" id="KW-1133">Transmembrane helix</keyword>
<dbReference type="AlphaFoldDB" id="A0AAD9JTS8"/>
<protein>
    <recommendedName>
        <fullName evidence="8">Solute carrier organic anion transporter family member</fullName>
    </recommendedName>
</protein>
<evidence type="ECO:0000313" key="11">
    <source>
        <dbReference type="EMBL" id="KAK2159014.1"/>
    </source>
</evidence>
<keyword evidence="7" id="KW-1015">Disulfide bond</keyword>
<comment type="similarity">
    <text evidence="2 8">Belongs to the organo anion transporter (TC 2.A.60) family.</text>
</comment>
<accession>A0AAD9JTS8</accession>
<feature type="transmembrane region" description="Helical" evidence="8">
    <location>
        <begin position="477"/>
        <end position="498"/>
    </location>
</feature>